<dbReference type="RefSeq" id="XP_052943090.1">
    <property type="nucleotide sequence ID" value="XM_053085981.1"/>
</dbReference>
<keyword evidence="3" id="KW-1185">Reference proteome</keyword>
<comment type="similarity">
    <text evidence="1">Belongs to the HyuE racemase family.</text>
</comment>
<dbReference type="GeneID" id="77725182"/>
<feature type="non-terminal residue" evidence="2">
    <location>
        <position position="1"/>
    </location>
</feature>
<gene>
    <name evidence="2" type="ORF">MKK02DRAFT_18614</name>
</gene>
<reference evidence="2" key="1">
    <citation type="journal article" date="2022" name="G3 (Bethesda)">
        <title>High quality genome of the basidiomycete yeast Dioszegia hungarica PDD-24b-2 isolated from cloud water.</title>
        <authorList>
            <person name="Jarrige D."/>
            <person name="Haridas S."/>
            <person name="Bleykasten-Grosshans C."/>
            <person name="Joly M."/>
            <person name="Nadalig T."/>
            <person name="Sancelme M."/>
            <person name="Vuilleumier S."/>
            <person name="Grigoriev I.V."/>
            <person name="Amato P."/>
            <person name="Bringel F."/>
        </authorList>
    </citation>
    <scope>NUCLEOTIDE SEQUENCE</scope>
    <source>
        <strain evidence="2">PDD-24b-2</strain>
    </source>
</reference>
<name>A0AA38LSH0_9TREE</name>
<dbReference type="EMBL" id="JAKWFO010000011">
    <property type="protein sequence ID" value="KAI9633313.1"/>
    <property type="molecule type" value="Genomic_DNA"/>
</dbReference>
<dbReference type="PANTHER" id="PTHR28047:SF5">
    <property type="entry name" value="PROTEIN DCG1"/>
    <property type="match status" value="1"/>
</dbReference>
<accession>A0AA38LSH0</accession>
<proteinExistence type="inferred from homology"/>
<protein>
    <submittedName>
        <fullName evidence="2">Asp/Glu/hydantoin racemase</fullName>
    </submittedName>
</protein>
<evidence type="ECO:0000313" key="2">
    <source>
        <dbReference type="EMBL" id="KAI9633313.1"/>
    </source>
</evidence>
<organism evidence="2 3">
    <name type="scientific">Dioszegia hungarica</name>
    <dbReference type="NCBI Taxonomy" id="4972"/>
    <lineage>
        <taxon>Eukaryota</taxon>
        <taxon>Fungi</taxon>
        <taxon>Dikarya</taxon>
        <taxon>Basidiomycota</taxon>
        <taxon>Agaricomycotina</taxon>
        <taxon>Tremellomycetes</taxon>
        <taxon>Tremellales</taxon>
        <taxon>Bulleribasidiaceae</taxon>
        <taxon>Dioszegia</taxon>
    </lineage>
</organism>
<evidence type="ECO:0000256" key="1">
    <source>
        <dbReference type="ARBA" id="ARBA00038414"/>
    </source>
</evidence>
<dbReference type="InterPro" id="IPR053714">
    <property type="entry name" value="Iso_Racemase_Enz_sf"/>
</dbReference>
<dbReference type="PANTHER" id="PTHR28047">
    <property type="entry name" value="PROTEIN DCG1"/>
    <property type="match status" value="1"/>
</dbReference>
<comment type="caution">
    <text evidence="2">The sequence shown here is derived from an EMBL/GenBank/DDBJ whole genome shotgun (WGS) entry which is preliminary data.</text>
</comment>
<dbReference type="Pfam" id="PF01177">
    <property type="entry name" value="Asp_Glu_race"/>
    <property type="match status" value="1"/>
</dbReference>
<dbReference type="AlphaFoldDB" id="A0AA38LSH0"/>
<evidence type="ECO:0000313" key="3">
    <source>
        <dbReference type="Proteomes" id="UP001164286"/>
    </source>
</evidence>
<dbReference type="GO" id="GO:0047661">
    <property type="term" value="F:amino-acid racemase activity"/>
    <property type="evidence" value="ECO:0007669"/>
    <property type="project" value="InterPro"/>
</dbReference>
<dbReference type="Gene3D" id="3.40.50.12500">
    <property type="match status" value="1"/>
</dbReference>
<dbReference type="Proteomes" id="UP001164286">
    <property type="component" value="Unassembled WGS sequence"/>
</dbReference>
<dbReference type="InterPro" id="IPR015942">
    <property type="entry name" value="Asp/Glu/hydantoin_racemase"/>
</dbReference>
<sequence>FVIACFSAHPLVGALREMTASPAVGILDAPLLLASQLSPAVGILTTSPRWVPLLEHDLHILHVAQICTAGVVSSGMSVLDLEHLPREQVLSTLGRIAKDELVGKRRAGAIVLGCAGMVGLKEEVARACGEGVRVIDPVESGVEVCKSLVRLGMRTSKVGMYASS</sequence>
<dbReference type="InterPro" id="IPR052186">
    <property type="entry name" value="Hydantoin_racemase-like"/>
</dbReference>